<proteinExistence type="predicted"/>
<dbReference type="EMBL" id="JARKIB010000325">
    <property type="protein sequence ID" value="KAJ7714430.1"/>
    <property type="molecule type" value="Genomic_DNA"/>
</dbReference>
<organism evidence="2 3">
    <name type="scientific">Mycena metata</name>
    <dbReference type="NCBI Taxonomy" id="1033252"/>
    <lineage>
        <taxon>Eukaryota</taxon>
        <taxon>Fungi</taxon>
        <taxon>Dikarya</taxon>
        <taxon>Basidiomycota</taxon>
        <taxon>Agaricomycotina</taxon>
        <taxon>Agaricomycetes</taxon>
        <taxon>Agaricomycetidae</taxon>
        <taxon>Agaricales</taxon>
        <taxon>Marasmiineae</taxon>
        <taxon>Mycenaceae</taxon>
        <taxon>Mycena</taxon>
    </lineage>
</organism>
<reference evidence="2" key="1">
    <citation type="submission" date="2023-03" db="EMBL/GenBank/DDBJ databases">
        <title>Massive genome expansion in bonnet fungi (Mycena s.s.) driven by repeated elements and novel gene families across ecological guilds.</title>
        <authorList>
            <consortium name="Lawrence Berkeley National Laboratory"/>
            <person name="Harder C.B."/>
            <person name="Miyauchi S."/>
            <person name="Viragh M."/>
            <person name="Kuo A."/>
            <person name="Thoen E."/>
            <person name="Andreopoulos B."/>
            <person name="Lu D."/>
            <person name="Skrede I."/>
            <person name="Drula E."/>
            <person name="Henrissat B."/>
            <person name="Morin E."/>
            <person name="Kohler A."/>
            <person name="Barry K."/>
            <person name="LaButti K."/>
            <person name="Morin E."/>
            <person name="Salamov A."/>
            <person name="Lipzen A."/>
            <person name="Mereny Z."/>
            <person name="Hegedus B."/>
            <person name="Baldrian P."/>
            <person name="Stursova M."/>
            <person name="Weitz H."/>
            <person name="Taylor A."/>
            <person name="Grigoriev I.V."/>
            <person name="Nagy L.G."/>
            <person name="Martin F."/>
            <person name="Kauserud H."/>
        </authorList>
    </citation>
    <scope>NUCLEOTIDE SEQUENCE</scope>
    <source>
        <strain evidence="2">CBHHK182m</strain>
    </source>
</reference>
<gene>
    <name evidence="2" type="ORF">B0H16DRAFT_1618677</name>
</gene>
<protein>
    <submittedName>
        <fullName evidence="2">Uncharacterized protein</fullName>
    </submittedName>
</protein>
<evidence type="ECO:0000313" key="3">
    <source>
        <dbReference type="Proteomes" id="UP001215598"/>
    </source>
</evidence>
<comment type="caution">
    <text evidence="2">The sequence shown here is derived from an EMBL/GenBank/DDBJ whole genome shotgun (WGS) entry which is preliminary data.</text>
</comment>
<dbReference type="AlphaFoldDB" id="A0AAD7H8W8"/>
<feature type="region of interest" description="Disordered" evidence="1">
    <location>
        <begin position="126"/>
        <end position="153"/>
    </location>
</feature>
<dbReference type="Proteomes" id="UP001215598">
    <property type="component" value="Unassembled WGS sequence"/>
</dbReference>
<sequence>MRMRASYMCFAASLPFAEEVGISMLTSSSGGANARSSIRSVGARRDFDCSTSMPNPRAITPRLPLSDDYGNFHDQDLVFMIFSPSSTPSFLFFYPSSTDLFHSLDSEVDPVFSILIGTMWTVSGRSRAARRSRNNKSEHNGPGPELNGCFLHQ</sequence>
<name>A0AAD7H8W8_9AGAR</name>
<evidence type="ECO:0000256" key="1">
    <source>
        <dbReference type="SAM" id="MobiDB-lite"/>
    </source>
</evidence>
<evidence type="ECO:0000313" key="2">
    <source>
        <dbReference type="EMBL" id="KAJ7714430.1"/>
    </source>
</evidence>
<keyword evidence="3" id="KW-1185">Reference proteome</keyword>
<accession>A0AAD7H8W8</accession>